<proteinExistence type="inferred from homology"/>
<dbReference type="PANTHER" id="PTHR16166">
    <property type="entry name" value="VACUOLAR PROTEIN SORTING-ASSOCIATED PROTEIN VPS13"/>
    <property type="match status" value="1"/>
</dbReference>
<protein>
    <recommendedName>
        <fullName evidence="2">VPS13-like middle region domain-containing protein</fullName>
    </recommendedName>
</protein>
<evidence type="ECO:0000313" key="4">
    <source>
        <dbReference type="Proteomes" id="UP000092321"/>
    </source>
</evidence>
<dbReference type="GO" id="GO:0045053">
    <property type="term" value="P:protein retention in Golgi apparatus"/>
    <property type="evidence" value="ECO:0007669"/>
    <property type="project" value="TreeGrafter"/>
</dbReference>
<dbReference type="GO" id="GO:0006623">
    <property type="term" value="P:protein targeting to vacuole"/>
    <property type="evidence" value="ECO:0007669"/>
    <property type="project" value="TreeGrafter"/>
</dbReference>
<dbReference type="Proteomes" id="UP000092321">
    <property type="component" value="Unassembled WGS sequence"/>
</dbReference>
<sequence>HTHIIFEALNPNIVLLASPEIEDSEAFVFKIEHLLFDKVSKKGSDIFSVNLLNTGMFMCNMDTFDQSHIRLIDDFSTCFYMNKNDQTSSLQLDIEDMIIRVALRDIRLGNKIFRKSLNLATSNGLFGDSIANRWYENGQKGIKFSREFKLALAKYAPSVLSSFTFMSSDNEDDISELSNIQPHVVVSDENFNVNFGGARLVIIGDVSELPMLDFHSEKFQMNIKDWSTDLNFGSDITVYTNVFNYSKSDWEPLVEPFTFNVQGYRGRKNGNDGNADAAMNINIFSNDASDITISSQSLKLLSMIPQSLSISDISDLVKLSRDQTKPFKIVNDTGIPIQVWVYNFHDKSERANLKTIANGETIPWEFEDWIKLRENLDTDNTNSSIVFKPLSDDYISSFKINTKTETQTLFRLEPPINNVHTRIECNIKLCDDGVKLIHFA</sequence>
<dbReference type="InterPro" id="IPR056747">
    <property type="entry name" value="VPS13-like_M"/>
</dbReference>
<reference evidence="4" key="1">
    <citation type="journal article" date="2016" name="Proc. Natl. Acad. Sci. U.S.A.">
        <title>Comparative genomics of biotechnologically important yeasts.</title>
        <authorList>
            <person name="Riley R."/>
            <person name="Haridas S."/>
            <person name="Wolfe K.H."/>
            <person name="Lopes M.R."/>
            <person name="Hittinger C.T."/>
            <person name="Goeker M."/>
            <person name="Salamov A.A."/>
            <person name="Wisecaver J.H."/>
            <person name="Long T.M."/>
            <person name="Calvey C.H."/>
            <person name="Aerts A.L."/>
            <person name="Barry K.W."/>
            <person name="Choi C."/>
            <person name="Clum A."/>
            <person name="Coughlan A.Y."/>
            <person name="Deshpande S."/>
            <person name="Douglass A.P."/>
            <person name="Hanson S.J."/>
            <person name="Klenk H.-P."/>
            <person name="LaButti K.M."/>
            <person name="Lapidus A."/>
            <person name="Lindquist E.A."/>
            <person name="Lipzen A.M."/>
            <person name="Meier-Kolthoff J.P."/>
            <person name="Ohm R.A."/>
            <person name="Otillar R.P."/>
            <person name="Pangilinan J.L."/>
            <person name="Peng Y."/>
            <person name="Rokas A."/>
            <person name="Rosa C.A."/>
            <person name="Scheuner C."/>
            <person name="Sibirny A.A."/>
            <person name="Slot J.C."/>
            <person name="Stielow J.B."/>
            <person name="Sun H."/>
            <person name="Kurtzman C.P."/>
            <person name="Blackwell M."/>
            <person name="Grigoriev I.V."/>
            <person name="Jeffries T.W."/>
        </authorList>
    </citation>
    <scope>NUCLEOTIDE SEQUENCE [LARGE SCALE GENOMIC DNA]</scope>
    <source>
        <strain evidence="4">NRRL Y-1626</strain>
    </source>
</reference>
<comment type="caution">
    <text evidence="3">The sequence shown here is derived from an EMBL/GenBank/DDBJ whole genome shotgun (WGS) entry which is preliminary data.</text>
</comment>
<dbReference type="OrthoDB" id="428159at2759"/>
<dbReference type="GO" id="GO:0045324">
    <property type="term" value="P:late endosome to vacuole transport"/>
    <property type="evidence" value="ECO:0007669"/>
    <property type="project" value="TreeGrafter"/>
</dbReference>
<feature type="non-terminal residue" evidence="3">
    <location>
        <position position="440"/>
    </location>
</feature>
<dbReference type="InterPro" id="IPR026847">
    <property type="entry name" value="VPS13"/>
</dbReference>
<feature type="non-terminal residue" evidence="3">
    <location>
        <position position="1"/>
    </location>
</feature>
<dbReference type="GO" id="GO:0007005">
    <property type="term" value="P:mitochondrion organization"/>
    <property type="evidence" value="ECO:0007669"/>
    <property type="project" value="TreeGrafter"/>
</dbReference>
<dbReference type="PANTHER" id="PTHR16166:SF93">
    <property type="entry name" value="INTERMEMBRANE LIPID TRANSFER PROTEIN VPS13"/>
    <property type="match status" value="1"/>
</dbReference>
<comment type="similarity">
    <text evidence="1">Belongs to the VPS13 family.</text>
</comment>
<dbReference type="AlphaFoldDB" id="A0A1B7TGW7"/>
<gene>
    <name evidence="3" type="ORF">HANVADRAFT_103343</name>
</gene>
<feature type="domain" description="VPS13-like middle region" evidence="2">
    <location>
        <begin position="9"/>
        <end position="385"/>
    </location>
</feature>
<accession>A0A1B7TGW7</accession>
<evidence type="ECO:0000259" key="2">
    <source>
        <dbReference type="Pfam" id="PF25033"/>
    </source>
</evidence>
<evidence type="ECO:0000313" key="3">
    <source>
        <dbReference type="EMBL" id="OBA27982.1"/>
    </source>
</evidence>
<organism evidence="3 4">
    <name type="scientific">Hanseniaspora valbyensis NRRL Y-1626</name>
    <dbReference type="NCBI Taxonomy" id="766949"/>
    <lineage>
        <taxon>Eukaryota</taxon>
        <taxon>Fungi</taxon>
        <taxon>Dikarya</taxon>
        <taxon>Ascomycota</taxon>
        <taxon>Saccharomycotina</taxon>
        <taxon>Saccharomycetes</taxon>
        <taxon>Saccharomycodales</taxon>
        <taxon>Saccharomycodaceae</taxon>
        <taxon>Hanseniaspora</taxon>
    </lineage>
</organism>
<name>A0A1B7TGW7_9ASCO</name>
<evidence type="ECO:0000256" key="1">
    <source>
        <dbReference type="ARBA" id="ARBA00006545"/>
    </source>
</evidence>
<keyword evidence="4" id="KW-1185">Reference proteome</keyword>
<dbReference type="EMBL" id="LXPE01000005">
    <property type="protein sequence ID" value="OBA27982.1"/>
    <property type="molecule type" value="Genomic_DNA"/>
</dbReference>
<dbReference type="Pfam" id="PF25033">
    <property type="entry name" value="VPS13_M"/>
    <property type="match status" value="1"/>
</dbReference>